<accession>A0A8J3VIW5</accession>
<dbReference type="CDD" id="cd08054">
    <property type="entry name" value="gp6"/>
    <property type="match status" value="1"/>
</dbReference>
<keyword evidence="2" id="KW-1185">Reference proteome</keyword>
<evidence type="ECO:0000313" key="2">
    <source>
        <dbReference type="Proteomes" id="UP000612899"/>
    </source>
</evidence>
<dbReference type="EMBL" id="BONY01000037">
    <property type="protein sequence ID" value="GIH07496.1"/>
    <property type="molecule type" value="Genomic_DNA"/>
</dbReference>
<gene>
    <name evidence="1" type="ORF">Rhe02_55630</name>
</gene>
<dbReference type="RefSeq" id="WP_203911285.1">
    <property type="nucleotide sequence ID" value="NZ_BONY01000037.1"/>
</dbReference>
<comment type="caution">
    <text evidence="1">The sequence shown here is derived from an EMBL/GenBank/DDBJ whole genome shotgun (WGS) entry which is preliminary data.</text>
</comment>
<proteinExistence type="predicted"/>
<evidence type="ECO:0000313" key="1">
    <source>
        <dbReference type="EMBL" id="GIH07496.1"/>
    </source>
</evidence>
<name>A0A8J3VIW5_9ACTN</name>
<evidence type="ECO:0008006" key="3">
    <source>
        <dbReference type="Google" id="ProtNLM"/>
    </source>
</evidence>
<dbReference type="AlphaFoldDB" id="A0A8J3VIW5"/>
<protein>
    <recommendedName>
        <fullName evidence="3">Phage gp6-like head-tail connector protein</fullName>
    </recommendedName>
</protein>
<reference evidence="1" key="1">
    <citation type="submission" date="2021-01" db="EMBL/GenBank/DDBJ databases">
        <title>Whole genome shotgun sequence of Rhizocola hellebori NBRC 109834.</title>
        <authorList>
            <person name="Komaki H."/>
            <person name="Tamura T."/>
        </authorList>
    </citation>
    <scope>NUCLEOTIDE SEQUENCE</scope>
    <source>
        <strain evidence="1">NBRC 109834</strain>
    </source>
</reference>
<organism evidence="1 2">
    <name type="scientific">Rhizocola hellebori</name>
    <dbReference type="NCBI Taxonomy" id="1392758"/>
    <lineage>
        <taxon>Bacteria</taxon>
        <taxon>Bacillati</taxon>
        <taxon>Actinomycetota</taxon>
        <taxon>Actinomycetes</taxon>
        <taxon>Micromonosporales</taxon>
        <taxon>Micromonosporaceae</taxon>
        <taxon>Rhizocola</taxon>
    </lineage>
</organism>
<sequence length="199" mass="22394">MAWAPDYVELDDAKDFLRITHDNDDTEILLAIAAASRGVDKHTHRQFGKLTDLTLLRYRAWYNREDCLWTVNIRDIYSTTGLVVTVDGTEVAEYDLLPDDAALNSRPWERIVFRSNVERRPTGKPREIGVLGLPGWADQPAAVTHACMLQISRLHSRRESPYGVAGSPQAGGSELRLLERLDPDVAVGLKPYVRRWAAA</sequence>
<dbReference type="Gene3D" id="1.10.3230.30">
    <property type="entry name" value="Phage gp6-like head-tail connector protein"/>
    <property type="match status" value="1"/>
</dbReference>
<dbReference type="Proteomes" id="UP000612899">
    <property type="component" value="Unassembled WGS sequence"/>
</dbReference>